<evidence type="ECO:0000259" key="1">
    <source>
        <dbReference type="Pfam" id="PF06568"/>
    </source>
</evidence>
<feature type="domain" description="YjiS-like" evidence="1">
    <location>
        <begin position="34"/>
        <end position="62"/>
    </location>
</feature>
<dbReference type="Pfam" id="PF06568">
    <property type="entry name" value="YjiS-like"/>
    <property type="match status" value="1"/>
</dbReference>
<reference evidence="2 3" key="1">
    <citation type="submission" date="2013-01" db="EMBL/GenBank/DDBJ databases">
        <authorList>
            <person name="Fiebig A."/>
            <person name="Goeker M."/>
            <person name="Klenk H.-P.P."/>
        </authorList>
    </citation>
    <scope>NUCLEOTIDE SEQUENCE [LARGE SCALE GENOMIC DNA]</scope>
    <source>
        <strain evidence="2 3">DSM 24838</strain>
    </source>
</reference>
<dbReference type="Proteomes" id="UP000035100">
    <property type="component" value="Unassembled WGS sequence"/>
</dbReference>
<organism evidence="2 3">
    <name type="scientific">Wenxinia marina DSM 24838</name>
    <dbReference type="NCBI Taxonomy" id="1123501"/>
    <lineage>
        <taxon>Bacteria</taxon>
        <taxon>Pseudomonadati</taxon>
        <taxon>Pseudomonadota</taxon>
        <taxon>Alphaproteobacteria</taxon>
        <taxon>Rhodobacterales</taxon>
        <taxon>Roseobacteraceae</taxon>
        <taxon>Wenxinia</taxon>
    </lineage>
</organism>
<dbReference type="InterPro" id="IPR009506">
    <property type="entry name" value="YjiS-like"/>
</dbReference>
<name>A0A0D0NJB9_9RHOB</name>
<comment type="caution">
    <text evidence="2">The sequence shown here is derived from an EMBL/GenBank/DDBJ whole genome shotgun (WGS) entry which is preliminary data.</text>
</comment>
<dbReference type="AlphaFoldDB" id="A0A0D0NJB9"/>
<keyword evidence="3" id="KW-1185">Reference proteome</keyword>
<dbReference type="STRING" id="1123501.Wenmar_03082"/>
<protein>
    <recommendedName>
        <fullName evidence="1">YjiS-like domain-containing protein</fullName>
    </recommendedName>
</protein>
<evidence type="ECO:0000313" key="2">
    <source>
        <dbReference type="EMBL" id="KIQ68435.1"/>
    </source>
</evidence>
<proteinExistence type="predicted"/>
<dbReference type="OrthoDB" id="8116725at2"/>
<gene>
    <name evidence="2" type="ORF">Wenmar_03082</name>
</gene>
<sequence length="72" mass="7791">MAHIELPRNIAVSIAAGRAVRTAYDLLDRLVESNDARITRSALSKLSAHELDDIGLCRGDIDAIAAASSRRF</sequence>
<evidence type="ECO:0000313" key="3">
    <source>
        <dbReference type="Proteomes" id="UP000035100"/>
    </source>
</evidence>
<dbReference type="EMBL" id="AONG01000014">
    <property type="protein sequence ID" value="KIQ68435.1"/>
    <property type="molecule type" value="Genomic_DNA"/>
</dbReference>
<dbReference type="eggNOG" id="COG5457">
    <property type="taxonomic scope" value="Bacteria"/>
</dbReference>
<dbReference type="RefSeq" id="WP_018301873.1">
    <property type="nucleotide sequence ID" value="NZ_KB902279.1"/>
</dbReference>
<accession>A0A0D0NJB9</accession>